<dbReference type="OrthoDB" id="428895at2759"/>
<dbReference type="GO" id="GO:0032797">
    <property type="term" value="C:SMN complex"/>
    <property type="evidence" value="ECO:0007669"/>
    <property type="project" value="TreeGrafter"/>
</dbReference>
<comment type="similarity">
    <text evidence="1">Belongs to the gemin-2 family.</text>
</comment>
<feature type="compositionally biased region" description="Low complexity" evidence="2">
    <location>
        <begin position="1"/>
        <end position="13"/>
    </location>
</feature>
<dbReference type="Gramene" id="AUR62002610-RA">
    <property type="protein sequence ID" value="AUR62002610-RA:cds"/>
    <property type="gene ID" value="AUR62002610"/>
</dbReference>
<feature type="region of interest" description="Disordered" evidence="2">
    <location>
        <begin position="110"/>
        <end position="146"/>
    </location>
</feature>
<dbReference type="OMA" id="QEANECC"/>
<dbReference type="GO" id="GO:0000387">
    <property type="term" value="P:spliceosomal snRNP assembly"/>
    <property type="evidence" value="ECO:0007669"/>
    <property type="project" value="InterPro"/>
</dbReference>
<dbReference type="PANTHER" id="PTHR12794">
    <property type="entry name" value="GEMIN2"/>
    <property type="match status" value="1"/>
</dbReference>
<organism evidence="3 4">
    <name type="scientific">Chenopodium quinoa</name>
    <name type="common">Quinoa</name>
    <dbReference type="NCBI Taxonomy" id="63459"/>
    <lineage>
        <taxon>Eukaryota</taxon>
        <taxon>Viridiplantae</taxon>
        <taxon>Streptophyta</taxon>
        <taxon>Embryophyta</taxon>
        <taxon>Tracheophyta</taxon>
        <taxon>Spermatophyta</taxon>
        <taxon>Magnoliopsida</taxon>
        <taxon>eudicotyledons</taxon>
        <taxon>Gunneridae</taxon>
        <taxon>Pentapetalae</taxon>
        <taxon>Caryophyllales</taxon>
        <taxon>Chenopodiaceae</taxon>
        <taxon>Chenopodioideae</taxon>
        <taxon>Atripliceae</taxon>
        <taxon>Chenopodium</taxon>
    </lineage>
</organism>
<keyword evidence="4" id="KW-1185">Reference proteome</keyword>
<accession>A0A803KUA2</accession>
<dbReference type="RefSeq" id="XP_021752069.1">
    <property type="nucleotide sequence ID" value="XM_021896377.1"/>
</dbReference>
<evidence type="ECO:0000313" key="4">
    <source>
        <dbReference type="Proteomes" id="UP000596660"/>
    </source>
</evidence>
<dbReference type="PANTHER" id="PTHR12794:SF0">
    <property type="entry name" value="GEM-ASSOCIATED PROTEIN 2"/>
    <property type="match status" value="1"/>
</dbReference>
<dbReference type="Pfam" id="PF04938">
    <property type="entry name" value="SIP1"/>
    <property type="match status" value="1"/>
</dbReference>
<dbReference type="Proteomes" id="UP000596660">
    <property type="component" value="Unplaced"/>
</dbReference>
<dbReference type="GO" id="GO:0005634">
    <property type="term" value="C:nucleus"/>
    <property type="evidence" value="ECO:0007669"/>
    <property type="project" value="TreeGrafter"/>
</dbReference>
<feature type="compositionally biased region" description="Polar residues" evidence="2">
    <location>
        <begin position="56"/>
        <end position="67"/>
    </location>
</feature>
<dbReference type="EnsemblPlants" id="AUR62002610-RA">
    <property type="protein sequence ID" value="AUR62002610-RA:cds"/>
    <property type="gene ID" value="AUR62002610"/>
</dbReference>
<dbReference type="GeneID" id="110717630"/>
<gene>
    <name evidence="3" type="primary">LOC110717630</name>
</gene>
<reference evidence="3" key="2">
    <citation type="submission" date="2021-03" db="UniProtKB">
        <authorList>
            <consortium name="EnsemblPlants"/>
        </authorList>
    </citation>
    <scope>IDENTIFICATION</scope>
</reference>
<dbReference type="KEGG" id="cqi:110717630"/>
<evidence type="ECO:0000313" key="3">
    <source>
        <dbReference type="EnsemblPlants" id="AUR62002610-RA:cds"/>
    </source>
</evidence>
<dbReference type="InterPro" id="IPR035426">
    <property type="entry name" value="Gemin2/Brr1"/>
</dbReference>
<sequence length="590" mass="64889">MAEESPFPSPETSPHSHKRRITDTHELPLNSLNPVPTLSLPSSSEAKPLILEVGLTETQKTDSSPEQSPKKAKLSLSEEGVMTDESLQDSVNFAEIEQSGVNSKELLNLDGKDELPQSDLGEIDEGSDEFNGVKDENSLENQSGEAESEVVQLESAKKGENFNGILQKLVKGEDSTSSLKIEMIDGTLLLGVGVPFVDDVTMTEAKRNRRNGKKSNARNNTGFVAADFNGGKRKCMYSRKDMEVMRYVNVKGQKKFWFEIYNGFSAAVKKEYDELVSFKNQQTGGGRKNCNNGGFLGTSCSHVPTFKNQGFLGESCSGNASYEAEIISSSNCTCERDHSGKDGDDLVGDWSEDEESDDEFEGIHRPAFKVEGEPDFESGPPEDGLEYLRRVRWEAKRIPKVKIAKLEIKIKDQSVYMPDIPDIEECPPHLVPQRPWVDEFIADFSKLRLALSSLQNTSDAVSADSESVIFARHELKSNASPNLASLKLTSGAPTLSAVLAMDPVTRVTMLRRRISLFESASDLSKEDCAWLFALCAVIETPLDADTCASLRCLLRSCAKLRAEKAEIDDEVIMLNVLATISGRVFGQSGN</sequence>
<feature type="compositionally biased region" description="Polar residues" evidence="2">
    <location>
        <begin position="30"/>
        <end position="45"/>
    </location>
</feature>
<reference evidence="3" key="1">
    <citation type="journal article" date="2017" name="Nature">
        <title>The genome of Chenopodium quinoa.</title>
        <authorList>
            <person name="Jarvis D.E."/>
            <person name="Ho Y.S."/>
            <person name="Lightfoot D.J."/>
            <person name="Schmoeckel S.M."/>
            <person name="Li B."/>
            <person name="Borm T.J.A."/>
            <person name="Ohyanagi H."/>
            <person name="Mineta K."/>
            <person name="Michell C.T."/>
            <person name="Saber N."/>
            <person name="Kharbatia N.M."/>
            <person name="Rupper R.R."/>
            <person name="Sharp A.R."/>
            <person name="Dally N."/>
            <person name="Boughton B.A."/>
            <person name="Woo Y.H."/>
            <person name="Gao G."/>
            <person name="Schijlen E.G.W.M."/>
            <person name="Guo X."/>
            <person name="Momin A.A."/>
            <person name="Negrao S."/>
            <person name="Al-Babili S."/>
            <person name="Gehring C."/>
            <person name="Roessner U."/>
            <person name="Jung C."/>
            <person name="Murphy K."/>
            <person name="Arold S.T."/>
            <person name="Gojobori T."/>
            <person name="van der Linden C.G."/>
            <person name="van Loo E.N."/>
            <person name="Jellen E.N."/>
            <person name="Maughan P.J."/>
            <person name="Tester M."/>
        </authorList>
    </citation>
    <scope>NUCLEOTIDE SEQUENCE [LARGE SCALE GENOMIC DNA]</scope>
    <source>
        <strain evidence="3">cv. PI 614886</strain>
    </source>
</reference>
<dbReference type="AlphaFoldDB" id="A0A803KUA2"/>
<evidence type="ECO:0000256" key="2">
    <source>
        <dbReference type="SAM" id="MobiDB-lite"/>
    </source>
</evidence>
<evidence type="ECO:0000256" key="1">
    <source>
        <dbReference type="ARBA" id="ARBA00025758"/>
    </source>
</evidence>
<proteinExistence type="inferred from homology"/>
<evidence type="ECO:0008006" key="5">
    <source>
        <dbReference type="Google" id="ProtNLM"/>
    </source>
</evidence>
<dbReference type="Gene3D" id="1.20.58.1070">
    <property type="match status" value="1"/>
</dbReference>
<name>A0A803KUA2_CHEQI</name>
<feature type="region of interest" description="Disordered" evidence="2">
    <location>
        <begin position="1"/>
        <end position="85"/>
    </location>
</feature>
<protein>
    <recommendedName>
        <fullName evidence="5">Gem-associated protein 2</fullName>
    </recommendedName>
</protein>